<organism evidence="2 3">
    <name type="scientific">Patellaria atrata CBS 101060</name>
    <dbReference type="NCBI Taxonomy" id="1346257"/>
    <lineage>
        <taxon>Eukaryota</taxon>
        <taxon>Fungi</taxon>
        <taxon>Dikarya</taxon>
        <taxon>Ascomycota</taxon>
        <taxon>Pezizomycotina</taxon>
        <taxon>Dothideomycetes</taxon>
        <taxon>Dothideomycetes incertae sedis</taxon>
        <taxon>Patellariales</taxon>
        <taxon>Patellariaceae</taxon>
        <taxon>Patellaria</taxon>
    </lineage>
</organism>
<dbReference type="EMBL" id="MU006090">
    <property type="protein sequence ID" value="KAF2842532.1"/>
    <property type="molecule type" value="Genomic_DNA"/>
</dbReference>
<dbReference type="AlphaFoldDB" id="A0A9P4VV09"/>
<dbReference type="SUPFAM" id="SSF53448">
    <property type="entry name" value="Nucleotide-diphospho-sugar transferases"/>
    <property type="match status" value="1"/>
</dbReference>
<gene>
    <name evidence="2" type="ORF">M501DRAFT_998868</name>
</gene>
<feature type="region of interest" description="Disordered" evidence="1">
    <location>
        <begin position="1"/>
        <end position="20"/>
    </location>
</feature>
<feature type="compositionally biased region" description="Basic and acidic residues" evidence="1">
    <location>
        <begin position="7"/>
        <end position="19"/>
    </location>
</feature>
<evidence type="ECO:0000313" key="2">
    <source>
        <dbReference type="EMBL" id="KAF2842532.1"/>
    </source>
</evidence>
<dbReference type="OrthoDB" id="2014201at2759"/>
<comment type="caution">
    <text evidence="2">The sequence shown here is derived from an EMBL/GenBank/DDBJ whole genome shotgun (WGS) entry which is preliminary data.</text>
</comment>
<dbReference type="Proteomes" id="UP000799429">
    <property type="component" value="Unassembled WGS sequence"/>
</dbReference>
<protein>
    <submittedName>
        <fullName evidence="2">Glycosyltransferase family 8 protein</fullName>
    </submittedName>
</protein>
<dbReference type="Gene3D" id="3.90.550.10">
    <property type="entry name" value="Spore Coat Polysaccharide Biosynthesis Protein SpsA, Chain A"/>
    <property type="match status" value="1"/>
</dbReference>
<reference evidence="2" key="1">
    <citation type="journal article" date="2020" name="Stud. Mycol.">
        <title>101 Dothideomycetes genomes: a test case for predicting lifestyles and emergence of pathogens.</title>
        <authorList>
            <person name="Haridas S."/>
            <person name="Albert R."/>
            <person name="Binder M."/>
            <person name="Bloem J."/>
            <person name="Labutti K."/>
            <person name="Salamov A."/>
            <person name="Andreopoulos B."/>
            <person name="Baker S."/>
            <person name="Barry K."/>
            <person name="Bills G."/>
            <person name="Bluhm B."/>
            <person name="Cannon C."/>
            <person name="Castanera R."/>
            <person name="Culley D."/>
            <person name="Daum C."/>
            <person name="Ezra D."/>
            <person name="Gonzalez J."/>
            <person name="Henrissat B."/>
            <person name="Kuo A."/>
            <person name="Liang C."/>
            <person name="Lipzen A."/>
            <person name="Lutzoni F."/>
            <person name="Magnuson J."/>
            <person name="Mondo S."/>
            <person name="Nolan M."/>
            <person name="Ohm R."/>
            <person name="Pangilinan J."/>
            <person name="Park H.-J."/>
            <person name="Ramirez L."/>
            <person name="Alfaro M."/>
            <person name="Sun H."/>
            <person name="Tritt A."/>
            <person name="Yoshinaga Y."/>
            <person name="Zwiers L.-H."/>
            <person name="Turgeon B."/>
            <person name="Goodwin S."/>
            <person name="Spatafora J."/>
            <person name="Crous P."/>
            <person name="Grigoriev I."/>
        </authorList>
    </citation>
    <scope>NUCLEOTIDE SEQUENCE</scope>
    <source>
        <strain evidence="2">CBS 101060</strain>
    </source>
</reference>
<dbReference type="PANTHER" id="PTHR11183">
    <property type="entry name" value="GLYCOGENIN SUBFAMILY MEMBER"/>
    <property type="match status" value="1"/>
</dbReference>
<dbReference type="InterPro" id="IPR050587">
    <property type="entry name" value="GNT1/Glycosyltrans_8"/>
</dbReference>
<proteinExistence type="predicted"/>
<keyword evidence="3" id="KW-1185">Reference proteome</keyword>
<sequence>MKNHISYSDEREGPPRDLADEMETSTNYLSQWGSWLSTRRVRNLIAITVFCLLAFSLLRWSPTQIQNYRTQDAGLQRPAITLPPGNIIDWSQYAYIQYVTNLNYLCNSMMIFEALDRLDSKASRVMMYPRTWELPDNNGTSSLTEEIRLLLQARDTYKVNLVPVEVQTFHHQEATWKDSFTKLLAFNQTQYKRVLSLDSDSTVLQHMDELFLLPSAPVAMPRGYWLEEKTLSSQLVLVEPSEFEWNRVEAAIADHGDKEFDMDIINNLYAQSCMIIPHRPYNLLTGEFRSDLHTDYLGSSEEVWDPKKVQEEVKFVHFSDWPYPKPWIQPLVSQTEEMKPKCQESSDSSRQDCTARDIWLHLYEDFSDRRLRVCGRRYDSSGVKRARSFTKLPTT</sequence>
<dbReference type="InterPro" id="IPR029044">
    <property type="entry name" value="Nucleotide-diphossugar_trans"/>
</dbReference>
<name>A0A9P4VV09_9PEZI</name>
<evidence type="ECO:0000256" key="1">
    <source>
        <dbReference type="SAM" id="MobiDB-lite"/>
    </source>
</evidence>
<accession>A0A9P4VV09</accession>
<evidence type="ECO:0000313" key="3">
    <source>
        <dbReference type="Proteomes" id="UP000799429"/>
    </source>
</evidence>